<evidence type="ECO:0000256" key="3">
    <source>
        <dbReference type="ARBA" id="ARBA00022692"/>
    </source>
</evidence>
<dbReference type="InterPro" id="IPR012595">
    <property type="entry name" value="PetM_cyt_b6/f_cplx_su7"/>
</dbReference>
<reference evidence="8" key="1">
    <citation type="journal article" date="2017" name="J. Phycol.">
        <title>Analysis of chloroplast genomes and a supermatrix inform reclassification of the Rhodomelaceae (Rhodophyta).</title>
        <authorList>
            <person name="Diaz-Tapia P."/>
            <person name="Maggs C.A."/>
            <person name="West J.A."/>
            <person name="Verbruggen H."/>
        </authorList>
    </citation>
    <scope>NUCLEOTIDE SEQUENCE</scope>
    <source>
        <strain evidence="8">PD1509</strain>
    </source>
</reference>
<keyword evidence="3 7" id="KW-0812">Transmembrane</keyword>
<evidence type="ECO:0000256" key="7">
    <source>
        <dbReference type="SAM" id="Phobius"/>
    </source>
</evidence>
<keyword evidence="4" id="KW-0249">Electron transport</keyword>
<keyword evidence="6 7" id="KW-0472">Membrane</keyword>
<evidence type="ECO:0000313" key="8">
    <source>
        <dbReference type="EMBL" id="ARW67661.1"/>
    </source>
</evidence>
<dbReference type="Pfam" id="PF08041">
    <property type="entry name" value="PetM"/>
    <property type="match status" value="1"/>
</dbReference>
<organism evidence="8">
    <name type="scientific">Lophocladia kuetzingii</name>
    <dbReference type="NCBI Taxonomy" id="675577"/>
    <lineage>
        <taxon>Eukaryota</taxon>
        <taxon>Rhodophyta</taxon>
        <taxon>Florideophyceae</taxon>
        <taxon>Rhodymeniophycidae</taxon>
        <taxon>Ceramiales</taxon>
        <taxon>Rhodomelaceae</taxon>
        <taxon>Lophothalieae</taxon>
        <taxon>Lophocladia</taxon>
    </lineage>
</organism>
<evidence type="ECO:0000256" key="1">
    <source>
        <dbReference type="ARBA" id="ARBA00004167"/>
    </source>
</evidence>
<evidence type="ECO:0000256" key="2">
    <source>
        <dbReference type="ARBA" id="ARBA00022448"/>
    </source>
</evidence>
<feature type="transmembrane region" description="Helical" evidence="7">
    <location>
        <begin position="6"/>
        <end position="27"/>
    </location>
</feature>
<proteinExistence type="predicted"/>
<accession>A0A1Z1MPG5</accession>
<sequence length="32" mass="3430">MLLEIATTSIVSSIMILIGLILGFILLKVQGE</sequence>
<dbReference type="GO" id="GO:0016020">
    <property type="term" value="C:membrane"/>
    <property type="evidence" value="ECO:0007669"/>
    <property type="project" value="UniProtKB-SubCell"/>
</dbReference>
<evidence type="ECO:0000256" key="5">
    <source>
        <dbReference type="ARBA" id="ARBA00022989"/>
    </source>
</evidence>
<keyword evidence="2" id="KW-0813">Transport</keyword>
<dbReference type="EMBL" id="MF101448">
    <property type="protein sequence ID" value="ARW67661.1"/>
    <property type="molecule type" value="Genomic_DNA"/>
</dbReference>
<keyword evidence="8" id="KW-0934">Plastid</keyword>
<dbReference type="GeneID" id="33361013"/>
<dbReference type="AlphaFoldDB" id="A0A1Z1MPG5"/>
<keyword evidence="8" id="KW-0150">Chloroplast</keyword>
<keyword evidence="5 7" id="KW-1133">Transmembrane helix</keyword>
<evidence type="ECO:0000256" key="6">
    <source>
        <dbReference type="ARBA" id="ARBA00023136"/>
    </source>
</evidence>
<gene>
    <name evidence="8" type="primary">petM</name>
</gene>
<dbReference type="GO" id="GO:0009512">
    <property type="term" value="C:cytochrome b6f complex"/>
    <property type="evidence" value="ECO:0007669"/>
    <property type="project" value="InterPro"/>
</dbReference>
<protein>
    <submittedName>
        <fullName evidence="8">Cytochrome b6-f complex subunit 7</fullName>
    </submittedName>
</protein>
<dbReference type="RefSeq" id="YP_009398475.1">
    <property type="nucleotide sequence ID" value="NC_035292.1"/>
</dbReference>
<evidence type="ECO:0000256" key="4">
    <source>
        <dbReference type="ARBA" id="ARBA00022982"/>
    </source>
</evidence>
<name>A0A1Z1MPG5_9FLOR</name>
<geneLocation type="chloroplast" evidence="8"/>
<comment type="subcellular location">
    <subcellularLocation>
        <location evidence="1">Membrane</location>
        <topology evidence="1">Single-pass membrane protein</topology>
    </subcellularLocation>
</comment>